<protein>
    <submittedName>
        <fullName evidence="9">Intracellular growth attenuator protein igaA</fullName>
    </submittedName>
</protein>
<dbReference type="EMBL" id="MJLZ01000013">
    <property type="protein sequence ID" value="RLM25146.1"/>
    <property type="molecule type" value="Genomic_DNA"/>
</dbReference>
<evidence type="ECO:0000256" key="8">
    <source>
        <dbReference type="SAM" id="Phobius"/>
    </source>
</evidence>
<organism evidence="9 10">
    <name type="scientific">Brenneria alni</name>
    <dbReference type="NCBI Taxonomy" id="71656"/>
    <lineage>
        <taxon>Bacteria</taxon>
        <taxon>Pseudomonadati</taxon>
        <taxon>Pseudomonadota</taxon>
        <taxon>Gammaproteobacteria</taxon>
        <taxon>Enterobacterales</taxon>
        <taxon>Pectobacteriaceae</taxon>
        <taxon>Brenneria</taxon>
    </lineage>
</organism>
<keyword evidence="6 8" id="KW-1133">Transmembrane helix</keyword>
<keyword evidence="4" id="KW-0997">Cell inner membrane</keyword>
<accession>A0A421DPS8</accession>
<feature type="transmembrane region" description="Helical" evidence="8">
    <location>
        <begin position="340"/>
        <end position="361"/>
    </location>
</feature>
<feature type="transmembrane region" description="Helical" evidence="8">
    <location>
        <begin position="6"/>
        <end position="24"/>
    </location>
</feature>
<comment type="similarity">
    <text evidence="2">Belongs to the IgaA family.</text>
</comment>
<evidence type="ECO:0000256" key="6">
    <source>
        <dbReference type="ARBA" id="ARBA00022989"/>
    </source>
</evidence>
<keyword evidence="7 8" id="KW-0472">Membrane</keyword>
<evidence type="ECO:0000256" key="1">
    <source>
        <dbReference type="ARBA" id="ARBA00004429"/>
    </source>
</evidence>
<comment type="subcellular location">
    <subcellularLocation>
        <location evidence="1">Cell inner membrane</location>
        <topology evidence="1">Multi-pass membrane protein</topology>
    </subcellularLocation>
</comment>
<proteinExistence type="inferred from homology"/>
<evidence type="ECO:0000313" key="9">
    <source>
        <dbReference type="EMBL" id="RLM25146.1"/>
    </source>
</evidence>
<sequence length="716" mass="80211">MSTIFTLLAILFACLIAVGGFISYRMRWRLPFVHPLPVTPSLLRQLTPEERVAVEHYLAQENNQKTTPLDTPTAQPRLPRSLQSNRVYPITHTITRYGLSTDSQNNWRYYIDTQEIHLPPCWEQYITENNTVELIKTRSIPLVISLNGHSLVECIDNHPVMSVPEIPMPNASIHHEEHENAELVTIRKETREEHAIHHSAGLKEAGVLCLAFLLLLISLNSPMALLPWLTGTAALLAGWSLWQLFRSPSEHELRDVHCLHGTPQGLDLFGESNQNQSGNISLGNIDLIYPPHWQPYIALDLGRKTDVDIYLNRQVIRQGEHLSLHDEVKNFPLQRWGKNLLLAAGSLLSLILLLTYVPLGLPLKLSMAWLQGAQHIQVTQVDELEKMPLKIGDTLEIQGTGMCYVPFGIRPSSNGPAYAFTPFDCSAIYWNKADPLPLPESDIIEKASALHNIVNSQLHPQTDKEGQVNSQLASAIQKSGMILLNDFSGIVLKTQDLCEQERDCSRLKNALINLGNVKNWDTLVKQARTGSLKGMNVLLRPVSAETLESLVNSSTNFFFNQEINNAADLLNSPPPGGFLIRSDEGRQFVSHPLPPMPLHEYRASDQWQELQRLSAMLLHTPFNAAGIITKLSTDANGTQHIGLHSEPDVITLWRYLGSCLLLLIFSATLSINAVLLGIKVRKSKQRVTHIQHYYAKRFGSAVSSASLMDNRTNLPR</sequence>
<evidence type="ECO:0000256" key="5">
    <source>
        <dbReference type="ARBA" id="ARBA00022692"/>
    </source>
</evidence>
<keyword evidence="3" id="KW-1003">Cell membrane</keyword>
<keyword evidence="10" id="KW-1185">Reference proteome</keyword>
<evidence type="ECO:0000256" key="7">
    <source>
        <dbReference type="ARBA" id="ARBA00023136"/>
    </source>
</evidence>
<feature type="transmembrane region" description="Helical" evidence="8">
    <location>
        <begin position="225"/>
        <end position="245"/>
    </location>
</feature>
<evidence type="ECO:0000256" key="3">
    <source>
        <dbReference type="ARBA" id="ARBA00022475"/>
    </source>
</evidence>
<dbReference type="OrthoDB" id="8827178at2"/>
<evidence type="ECO:0000313" key="10">
    <source>
        <dbReference type="Proteomes" id="UP000285648"/>
    </source>
</evidence>
<evidence type="ECO:0000256" key="4">
    <source>
        <dbReference type="ARBA" id="ARBA00022519"/>
    </source>
</evidence>
<dbReference type="InterPro" id="IPR010771">
    <property type="entry name" value="IgaA"/>
</dbReference>
<comment type="caution">
    <text evidence="9">The sequence shown here is derived from an EMBL/GenBank/DDBJ whole genome shotgun (WGS) entry which is preliminary data.</text>
</comment>
<name>A0A421DPS8_9GAMM</name>
<feature type="transmembrane region" description="Helical" evidence="8">
    <location>
        <begin position="652"/>
        <end position="676"/>
    </location>
</feature>
<reference evidence="9 10" key="1">
    <citation type="submission" date="2016-09" db="EMBL/GenBank/DDBJ databases">
        <authorList>
            <person name="Doonan J."/>
            <person name="Pachebat J.A."/>
            <person name="Golyshin P.N."/>
            <person name="Denman S."/>
            <person name="Mcdonald J.E."/>
        </authorList>
    </citation>
    <scope>NUCLEOTIDE SEQUENCE [LARGE SCALE GENOMIC DNA]</scope>
    <source>
        <strain evidence="9 10">NCPPB 3934</strain>
    </source>
</reference>
<gene>
    <name evidence="9" type="ORF">BIY29_07725</name>
</gene>
<evidence type="ECO:0000256" key="2">
    <source>
        <dbReference type="ARBA" id="ARBA00009494"/>
    </source>
</evidence>
<feature type="transmembrane region" description="Helical" evidence="8">
    <location>
        <begin position="201"/>
        <end position="219"/>
    </location>
</feature>
<keyword evidence="5 8" id="KW-0812">Transmembrane</keyword>
<dbReference type="Proteomes" id="UP000285648">
    <property type="component" value="Unassembled WGS sequence"/>
</dbReference>
<dbReference type="RefSeq" id="WP_121574608.1">
    <property type="nucleotide sequence ID" value="NZ_MJLZ01000013.1"/>
</dbReference>
<dbReference type="AlphaFoldDB" id="A0A421DPS8"/>
<dbReference type="Pfam" id="PF07095">
    <property type="entry name" value="IgaA"/>
    <property type="match status" value="1"/>
</dbReference>
<dbReference type="GO" id="GO:0005886">
    <property type="term" value="C:plasma membrane"/>
    <property type="evidence" value="ECO:0007669"/>
    <property type="project" value="UniProtKB-SubCell"/>
</dbReference>